<reference evidence="1" key="1">
    <citation type="journal article" date="2016" name="Sci. Rep.">
        <title>Genomics of high molecular weight plasmids isolated from an on-farm biopurification system.</title>
        <authorList>
            <person name="Martini M.C."/>
            <person name="Wibberg D."/>
            <person name="Lozano M."/>
            <person name="Torres Tejerizo G."/>
            <person name="Albicoro F.J."/>
            <person name="Jaenicke S."/>
            <person name="van Elsas J.D."/>
            <person name="Petroni A."/>
            <person name="Garcillan-Barcia M.P."/>
            <person name="de la Cruz F."/>
            <person name="Schluter A."/>
            <person name="Puhler A."/>
            <person name="Pistorio M."/>
            <person name="Lagares A."/>
            <person name="Del Papa M.F."/>
        </authorList>
    </citation>
    <scope>NUCLEOTIDE SEQUENCE</scope>
    <source>
        <plasmid evidence="1">pMC4</plasmid>
    </source>
</reference>
<name>A0A193SBQ9_9ZZZZ</name>
<gene>
    <name evidence="1" type="ORF">MCM2015_pMC4_9</name>
</gene>
<sequence>MHVTQRVVIKGAGFFKGVIEGIEHNTGQVFIEEAFDSTKENYKGFRTVEYKCTDSELVQPIMAGEFPITAEVDLELSATKRGQTIVVKRIKPIEAARPMPKAA</sequence>
<accession>A0A193SBQ9</accession>
<dbReference type="EMBL" id="LT158604">
    <property type="protein sequence ID" value="CVK35567.1"/>
    <property type="molecule type" value="Genomic_DNA"/>
</dbReference>
<dbReference type="AlphaFoldDB" id="A0A193SBQ9"/>
<geneLocation type="plasmid" evidence="1">
    <name>pMC4</name>
</geneLocation>
<keyword evidence="1" id="KW-0614">Plasmid</keyword>
<organism evidence="1">
    <name type="scientific">biofilter metagenome</name>
    <dbReference type="NCBI Taxonomy" id="1070537"/>
    <lineage>
        <taxon>unclassified sequences</taxon>
        <taxon>metagenomes</taxon>
        <taxon>ecological metagenomes</taxon>
    </lineage>
</organism>
<proteinExistence type="predicted"/>
<evidence type="ECO:0000313" key="1">
    <source>
        <dbReference type="EMBL" id="CVK35567.1"/>
    </source>
</evidence>
<protein>
    <submittedName>
        <fullName evidence="1">Uncharacterized protein</fullName>
    </submittedName>
</protein>